<sequence length="326" mass="37620">MKLFIKDNIGYISIYFISTFLTLGYLSLIGSVKAQECLYILFVNTFILVCFLGYRYYKNKEVYKLFEEGINELDEAFIDLGNSPLGENISNILNKQHSLCEAEIIKCNNIHEEHLTFINQWVHQMKTPLSTIKLLTQEYEGEEPVESMKAEVDKLNKGLNMAMYFARLDSFRKDFIVEKVSLHNLVLSKVNEEKQMFIKSRIVPRIEIDKSIEVNSDAKWMKFILEQLIVNALKYSKDYGKELIIKAYEDKNNIKLSVCDKGIGIPKKDIKRVFDPFFTGENGRKFGESTGMGLYIVKKVCDYLGHNISIDSKVLEGTSVTIIFNK</sequence>
<keyword evidence="11 12" id="KW-0472">Membrane</keyword>
<dbReference type="eggNOG" id="COG2205">
    <property type="taxonomic scope" value="Bacteria"/>
</dbReference>
<reference evidence="14 15" key="1">
    <citation type="journal article" date="2015" name="Infect. Genet. Evol.">
        <title>Genomic sequences of six botulinum neurotoxin-producing strains representing three clostridial species illustrate the mobility and diversity of botulinum neurotoxin genes.</title>
        <authorList>
            <person name="Smith T.J."/>
            <person name="Hill K.K."/>
            <person name="Xie G."/>
            <person name="Foley B.T."/>
            <person name="Williamson C.H."/>
            <person name="Foster J.T."/>
            <person name="Johnson S.L."/>
            <person name="Chertkov O."/>
            <person name="Teshima H."/>
            <person name="Gibbons H.S."/>
            <person name="Johnsky L.A."/>
            <person name="Karavis M.A."/>
            <person name="Smith L.A."/>
        </authorList>
    </citation>
    <scope>NUCLEOTIDE SEQUENCE [LARGE SCALE GENOMIC DNA]</scope>
    <source>
        <strain evidence="14">Sullivan</strain>
    </source>
</reference>
<dbReference type="GO" id="GO:0005886">
    <property type="term" value="C:plasma membrane"/>
    <property type="evidence" value="ECO:0007669"/>
    <property type="project" value="UniProtKB-SubCell"/>
</dbReference>
<dbReference type="HOGENOM" id="CLU_000445_13_1_9"/>
<gene>
    <name evidence="14" type="ORF">U729_270</name>
</gene>
<dbReference type="Pfam" id="PF02518">
    <property type="entry name" value="HATPase_c"/>
    <property type="match status" value="1"/>
</dbReference>
<dbReference type="FunFam" id="3.30.565.10:FF:000057">
    <property type="entry name" value="Sensor histidine kinase"/>
    <property type="match status" value="1"/>
</dbReference>
<dbReference type="PROSITE" id="PS50109">
    <property type="entry name" value="HIS_KIN"/>
    <property type="match status" value="1"/>
</dbReference>
<dbReference type="PRINTS" id="PR00344">
    <property type="entry name" value="BCTRLSENSOR"/>
</dbReference>
<evidence type="ECO:0000256" key="5">
    <source>
        <dbReference type="ARBA" id="ARBA00022553"/>
    </source>
</evidence>
<dbReference type="EMBL" id="CP006905">
    <property type="protein sequence ID" value="AIY82610.1"/>
    <property type="molecule type" value="Genomic_DNA"/>
</dbReference>
<dbReference type="Proteomes" id="UP000030635">
    <property type="component" value="Chromosome"/>
</dbReference>
<proteinExistence type="predicted"/>
<dbReference type="AlphaFoldDB" id="A0A0A7FUI8"/>
<dbReference type="InterPro" id="IPR004358">
    <property type="entry name" value="Sig_transdc_His_kin-like_C"/>
</dbReference>
<dbReference type="PANTHER" id="PTHR45453">
    <property type="entry name" value="PHOSPHATE REGULON SENSOR PROTEIN PHOR"/>
    <property type="match status" value="1"/>
</dbReference>
<dbReference type="GO" id="GO:0004721">
    <property type="term" value="F:phosphoprotein phosphatase activity"/>
    <property type="evidence" value="ECO:0007669"/>
    <property type="project" value="TreeGrafter"/>
</dbReference>
<evidence type="ECO:0000256" key="3">
    <source>
        <dbReference type="ARBA" id="ARBA00012438"/>
    </source>
</evidence>
<evidence type="ECO:0000256" key="12">
    <source>
        <dbReference type="SAM" id="Phobius"/>
    </source>
</evidence>
<evidence type="ECO:0000313" key="15">
    <source>
        <dbReference type="Proteomes" id="UP000030635"/>
    </source>
</evidence>
<accession>A0A0A7FUI8</accession>
<dbReference type="PANTHER" id="PTHR45453:SF2">
    <property type="entry name" value="HISTIDINE KINASE"/>
    <property type="match status" value="1"/>
</dbReference>
<evidence type="ECO:0000256" key="7">
    <source>
        <dbReference type="ARBA" id="ARBA00022692"/>
    </source>
</evidence>
<evidence type="ECO:0000259" key="13">
    <source>
        <dbReference type="PROSITE" id="PS50109"/>
    </source>
</evidence>
<keyword evidence="10" id="KW-0902">Two-component regulatory system</keyword>
<keyword evidence="5" id="KW-0597">Phosphoprotein</keyword>
<keyword evidence="4" id="KW-1003">Cell membrane</keyword>
<dbReference type="InterPro" id="IPR005467">
    <property type="entry name" value="His_kinase_dom"/>
</dbReference>
<keyword evidence="8 14" id="KW-0418">Kinase</keyword>
<dbReference type="InterPro" id="IPR003594">
    <property type="entry name" value="HATPase_dom"/>
</dbReference>
<dbReference type="InterPro" id="IPR050351">
    <property type="entry name" value="BphY/WalK/GraS-like"/>
</dbReference>
<keyword evidence="6" id="KW-0808">Transferase</keyword>
<comment type="subcellular location">
    <subcellularLocation>
        <location evidence="2">Cell membrane</location>
        <topology evidence="2">Multi-pass membrane protein</topology>
    </subcellularLocation>
</comment>
<evidence type="ECO:0000313" key="14">
    <source>
        <dbReference type="EMBL" id="AIY82610.1"/>
    </source>
</evidence>
<name>A0A0A7FUI8_9CLOT</name>
<keyword evidence="15" id="KW-1185">Reference proteome</keyword>
<dbReference type="RefSeq" id="WP_039311066.1">
    <property type="nucleotide sequence ID" value="NZ_CP006905.1"/>
</dbReference>
<dbReference type="InterPro" id="IPR003661">
    <property type="entry name" value="HisK_dim/P_dom"/>
</dbReference>
<dbReference type="GO" id="GO:0016036">
    <property type="term" value="P:cellular response to phosphate starvation"/>
    <property type="evidence" value="ECO:0007669"/>
    <property type="project" value="TreeGrafter"/>
</dbReference>
<dbReference type="OrthoDB" id="9780487at2"/>
<comment type="catalytic activity">
    <reaction evidence="1">
        <text>ATP + protein L-histidine = ADP + protein N-phospho-L-histidine.</text>
        <dbReference type="EC" id="2.7.13.3"/>
    </reaction>
</comment>
<dbReference type="GO" id="GO:0000155">
    <property type="term" value="F:phosphorelay sensor kinase activity"/>
    <property type="evidence" value="ECO:0007669"/>
    <property type="project" value="InterPro"/>
</dbReference>
<keyword evidence="9 12" id="KW-1133">Transmembrane helix</keyword>
<dbReference type="EC" id="2.7.13.3" evidence="3"/>
<evidence type="ECO:0000256" key="11">
    <source>
        <dbReference type="ARBA" id="ARBA00023136"/>
    </source>
</evidence>
<dbReference type="KEGG" id="cbv:U729_270"/>
<dbReference type="SUPFAM" id="SSF55874">
    <property type="entry name" value="ATPase domain of HSP90 chaperone/DNA topoisomerase II/histidine kinase"/>
    <property type="match status" value="1"/>
</dbReference>
<dbReference type="Gene3D" id="3.30.565.10">
    <property type="entry name" value="Histidine kinase-like ATPase, C-terminal domain"/>
    <property type="match status" value="1"/>
</dbReference>
<protein>
    <recommendedName>
        <fullName evidence="3">histidine kinase</fullName>
        <ecNumber evidence="3">2.7.13.3</ecNumber>
    </recommendedName>
</protein>
<keyword evidence="7 12" id="KW-0812">Transmembrane</keyword>
<evidence type="ECO:0000256" key="4">
    <source>
        <dbReference type="ARBA" id="ARBA00022475"/>
    </source>
</evidence>
<evidence type="ECO:0000256" key="9">
    <source>
        <dbReference type="ARBA" id="ARBA00022989"/>
    </source>
</evidence>
<evidence type="ECO:0000256" key="8">
    <source>
        <dbReference type="ARBA" id="ARBA00022777"/>
    </source>
</evidence>
<dbReference type="CDD" id="cd00082">
    <property type="entry name" value="HisKA"/>
    <property type="match status" value="1"/>
</dbReference>
<dbReference type="SMART" id="SM00387">
    <property type="entry name" value="HATPase_c"/>
    <property type="match status" value="1"/>
</dbReference>
<feature type="transmembrane region" description="Helical" evidence="12">
    <location>
        <begin position="38"/>
        <end position="57"/>
    </location>
</feature>
<evidence type="ECO:0000256" key="6">
    <source>
        <dbReference type="ARBA" id="ARBA00022679"/>
    </source>
</evidence>
<evidence type="ECO:0000256" key="2">
    <source>
        <dbReference type="ARBA" id="ARBA00004651"/>
    </source>
</evidence>
<organism evidence="14 15">
    <name type="scientific">Clostridium baratii str. Sullivan</name>
    <dbReference type="NCBI Taxonomy" id="1415775"/>
    <lineage>
        <taxon>Bacteria</taxon>
        <taxon>Bacillati</taxon>
        <taxon>Bacillota</taxon>
        <taxon>Clostridia</taxon>
        <taxon>Eubacteriales</taxon>
        <taxon>Clostridiaceae</taxon>
        <taxon>Clostridium</taxon>
    </lineage>
</organism>
<dbReference type="SMART" id="SM00388">
    <property type="entry name" value="HisKA"/>
    <property type="match status" value="1"/>
</dbReference>
<feature type="domain" description="Histidine kinase" evidence="13">
    <location>
        <begin position="120"/>
        <end position="326"/>
    </location>
</feature>
<evidence type="ECO:0000256" key="10">
    <source>
        <dbReference type="ARBA" id="ARBA00023012"/>
    </source>
</evidence>
<evidence type="ECO:0000256" key="1">
    <source>
        <dbReference type="ARBA" id="ARBA00000085"/>
    </source>
</evidence>
<dbReference type="InterPro" id="IPR036890">
    <property type="entry name" value="HATPase_C_sf"/>
</dbReference>
<feature type="transmembrane region" description="Helical" evidence="12">
    <location>
        <begin position="12"/>
        <end position="32"/>
    </location>
</feature>